<evidence type="ECO:0000256" key="1">
    <source>
        <dbReference type="ARBA" id="ARBA00025733"/>
    </source>
</evidence>
<sequence length="175" mass="19456">MVYPEVLWAQNATELYVTVNVQDVPHPTVKLTDSVLSWEGGNKDKTYQAEMTLFKEVDPNSSKQSITDRNSFFVIKKATEGWWPRLTKDKAHYIKTDFTRWKSEDDEEDVTAAAGGNPFDMDFSQFSNMGGMGGPGGMAGDLPPDDDEMDSDNEDDAKADGEDLPPLEAAETRAH</sequence>
<dbReference type="OrthoDB" id="1564555at2759"/>
<feature type="region of interest" description="Disordered" evidence="2">
    <location>
        <begin position="125"/>
        <end position="175"/>
    </location>
</feature>
<gene>
    <name evidence="4" type="ORF">M427DRAFT_63064</name>
</gene>
<evidence type="ECO:0000313" key="5">
    <source>
        <dbReference type="Proteomes" id="UP000070544"/>
    </source>
</evidence>
<dbReference type="SUPFAM" id="SSF49764">
    <property type="entry name" value="HSP20-like chaperones"/>
    <property type="match status" value="1"/>
</dbReference>
<feature type="domain" description="CS" evidence="3">
    <location>
        <begin position="1"/>
        <end position="87"/>
    </location>
</feature>
<reference evidence="4 5" key="1">
    <citation type="journal article" date="2015" name="Genome Biol. Evol.">
        <title>Phylogenomic analyses indicate that early fungi evolved digesting cell walls of algal ancestors of land plants.</title>
        <authorList>
            <person name="Chang Y."/>
            <person name="Wang S."/>
            <person name="Sekimoto S."/>
            <person name="Aerts A.L."/>
            <person name="Choi C."/>
            <person name="Clum A."/>
            <person name="LaButti K.M."/>
            <person name="Lindquist E.A."/>
            <person name="Yee Ngan C."/>
            <person name="Ohm R.A."/>
            <person name="Salamov A.A."/>
            <person name="Grigoriev I.V."/>
            <person name="Spatafora J.W."/>
            <person name="Berbee M.L."/>
        </authorList>
    </citation>
    <scope>NUCLEOTIDE SEQUENCE [LARGE SCALE GENOMIC DNA]</scope>
    <source>
        <strain evidence="4 5">JEL478</strain>
    </source>
</reference>
<evidence type="ECO:0000313" key="4">
    <source>
        <dbReference type="EMBL" id="KXS10011.1"/>
    </source>
</evidence>
<dbReference type="GO" id="GO:0005829">
    <property type="term" value="C:cytosol"/>
    <property type="evidence" value="ECO:0007669"/>
    <property type="project" value="TreeGrafter"/>
</dbReference>
<keyword evidence="5" id="KW-1185">Reference proteome</keyword>
<dbReference type="GO" id="GO:0005634">
    <property type="term" value="C:nucleus"/>
    <property type="evidence" value="ECO:0007669"/>
    <property type="project" value="EnsemblFungi"/>
</dbReference>
<dbReference type="PANTHER" id="PTHR22932:SF1">
    <property type="entry name" value="CO-CHAPERONE PROTEIN DAF-41"/>
    <property type="match status" value="1"/>
</dbReference>
<organism evidence="4 5">
    <name type="scientific">Gonapodya prolifera (strain JEL478)</name>
    <name type="common">Monoblepharis prolifera</name>
    <dbReference type="NCBI Taxonomy" id="1344416"/>
    <lineage>
        <taxon>Eukaryota</taxon>
        <taxon>Fungi</taxon>
        <taxon>Fungi incertae sedis</taxon>
        <taxon>Chytridiomycota</taxon>
        <taxon>Chytridiomycota incertae sedis</taxon>
        <taxon>Monoblepharidomycetes</taxon>
        <taxon>Monoblepharidales</taxon>
        <taxon>Gonapodyaceae</taxon>
        <taxon>Gonapodya</taxon>
    </lineage>
</organism>
<evidence type="ECO:0000256" key="2">
    <source>
        <dbReference type="SAM" id="MobiDB-lite"/>
    </source>
</evidence>
<dbReference type="GO" id="GO:0006457">
    <property type="term" value="P:protein folding"/>
    <property type="evidence" value="ECO:0007669"/>
    <property type="project" value="TreeGrafter"/>
</dbReference>
<evidence type="ECO:0000259" key="3">
    <source>
        <dbReference type="PROSITE" id="PS51203"/>
    </source>
</evidence>
<accession>A0A138ZZT1</accession>
<dbReference type="EMBL" id="KQ965839">
    <property type="protein sequence ID" value="KXS10011.1"/>
    <property type="molecule type" value="Genomic_DNA"/>
</dbReference>
<dbReference type="STRING" id="1344416.A0A138ZZT1"/>
<protein>
    <submittedName>
        <fullName evidence="4">HSP20-like chaperone</fullName>
    </submittedName>
</protein>
<feature type="compositionally biased region" description="Gly residues" evidence="2">
    <location>
        <begin position="130"/>
        <end position="139"/>
    </location>
</feature>
<proteinExistence type="inferred from homology"/>
<feature type="compositionally biased region" description="Acidic residues" evidence="2">
    <location>
        <begin position="143"/>
        <end position="155"/>
    </location>
</feature>
<comment type="similarity">
    <text evidence="1">Belongs to the p23/wos2 family.</text>
</comment>
<dbReference type="InterPro" id="IPR045250">
    <property type="entry name" value="p23-like"/>
</dbReference>
<dbReference type="FunFam" id="2.60.40.790:FF:000013">
    <property type="entry name" value="Very-long-chain (3R)-3-hydroxyacyl-CoA dehydratase"/>
    <property type="match status" value="1"/>
</dbReference>
<dbReference type="PROSITE" id="PS51203">
    <property type="entry name" value="CS"/>
    <property type="match status" value="1"/>
</dbReference>
<dbReference type="GO" id="GO:0051087">
    <property type="term" value="F:protein-folding chaperone binding"/>
    <property type="evidence" value="ECO:0007669"/>
    <property type="project" value="TreeGrafter"/>
</dbReference>
<dbReference type="InterPro" id="IPR008978">
    <property type="entry name" value="HSP20-like_chaperone"/>
</dbReference>
<dbReference type="AlphaFoldDB" id="A0A138ZZT1"/>
<dbReference type="CDD" id="cd06465">
    <property type="entry name" value="p23_hB-ind1_like"/>
    <property type="match status" value="1"/>
</dbReference>
<name>A0A138ZZT1_GONPJ</name>
<dbReference type="PANTHER" id="PTHR22932">
    <property type="entry name" value="TELOMERASE-BINDING PROTEIN P23 HSP90 CO-CHAPERONE"/>
    <property type="match status" value="1"/>
</dbReference>
<dbReference type="GO" id="GO:0051879">
    <property type="term" value="F:Hsp90 protein binding"/>
    <property type="evidence" value="ECO:0007669"/>
    <property type="project" value="InterPro"/>
</dbReference>
<dbReference type="InterPro" id="IPR007052">
    <property type="entry name" value="CS_dom"/>
</dbReference>
<dbReference type="GO" id="GO:0051131">
    <property type="term" value="P:chaperone-mediated protein complex assembly"/>
    <property type="evidence" value="ECO:0007669"/>
    <property type="project" value="TreeGrafter"/>
</dbReference>
<dbReference type="Proteomes" id="UP000070544">
    <property type="component" value="Unassembled WGS sequence"/>
</dbReference>
<dbReference type="Pfam" id="PF04969">
    <property type="entry name" value="CS"/>
    <property type="match status" value="1"/>
</dbReference>
<dbReference type="Gene3D" id="2.60.40.790">
    <property type="match status" value="1"/>
</dbReference>
<dbReference type="OMA" id="EEGPYWP"/>